<feature type="compositionally biased region" description="Low complexity" evidence="1">
    <location>
        <begin position="13"/>
        <end position="30"/>
    </location>
</feature>
<evidence type="ECO:0000256" key="2">
    <source>
        <dbReference type="SAM" id="Phobius"/>
    </source>
</evidence>
<evidence type="ECO:0000313" key="4">
    <source>
        <dbReference type="Proteomes" id="UP001595937"/>
    </source>
</evidence>
<dbReference type="Proteomes" id="UP001595937">
    <property type="component" value="Unassembled WGS sequence"/>
</dbReference>
<protein>
    <submittedName>
        <fullName evidence="3">Uncharacterized protein</fullName>
    </submittedName>
</protein>
<feature type="transmembrane region" description="Helical" evidence="2">
    <location>
        <begin position="50"/>
        <end position="69"/>
    </location>
</feature>
<dbReference type="EMBL" id="JBHSLN010000086">
    <property type="protein sequence ID" value="MFC5299159.1"/>
    <property type="molecule type" value="Genomic_DNA"/>
</dbReference>
<keyword evidence="2" id="KW-0812">Transmembrane</keyword>
<keyword evidence="4" id="KW-1185">Reference proteome</keyword>
<feature type="compositionally biased region" description="Low complexity" evidence="1">
    <location>
        <begin position="73"/>
        <end position="85"/>
    </location>
</feature>
<comment type="caution">
    <text evidence="3">The sequence shown here is derived from an EMBL/GenBank/DDBJ whole genome shotgun (WGS) entry which is preliminary data.</text>
</comment>
<dbReference type="GeneID" id="303297789"/>
<feature type="compositionally biased region" description="Pro residues" evidence="1">
    <location>
        <begin position="1"/>
        <end position="12"/>
    </location>
</feature>
<reference evidence="4" key="1">
    <citation type="journal article" date="2019" name="Int. J. Syst. Evol. Microbiol.">
        <title>The Global Catalogue of Microorganisms (GCM) 10K type strain sequencing project: providing services to taxonomists for standard genome sequencing and annotation.</title>
        <authorList>
            <consortium name="The Broad Institute Genomics Platform"/>
            <consortium name="The Broad Institute Genome Sequencing Center for Infectious Disease"/>
            <person name="Wu L."/>
            <person name="Ma J."/>
        </authorList>
    </citation>
    <scope>NUCLEOTIDE SEQUENCE [LARGE SCALE GENOMIC DNA]</scope>
    <source>
        <strain evidence="4">CGMCC 1.16455</strain>
    </source>
</reference>
<dbReference type="RefSeq" id="WP_193116573.1">
    <property type="nucleotide sequence ID" value="NZ_BAAAIR010000042.1"/>
</dbReference>
<keyword evidence="2" id="KW-1133">Transmembrane helix</keyword>
<sequence length="262" mass="26108">MSTPPPNTPAPGAPALGTPPSSASPLGATPSDPPGPTGPTGPRRRARRPLLIVSLVFLAAALLISALLGGSGAEPASASWSPAPEVQDPGSPVPQACAGTGTRTAIEEVLVAERRGITLMVVGLDSAGDTFTCLAIGEDDPSTTVLTSGPGEERAQIPADGLVPEGMLLSQIDPAAQDDDDTAQQLAVSGAAGADVVAVTLRTSVGDVEASVDNGAFSAWWPTADTSELDIPITAVVTCADGTSRTLTLSADDIPADSTDDV</sequence>
<keyword evidence="2" id="KW-0472">Membrane</keyword>
<feature type="region of interest" description="Disordered" evidence="1">
    <location>
        <begin position="73"/>
        <end position="98"/>
    </location>
</feature>
<evidence type="ECO:0000313" key="3">
    <source>
        <dbReference type="EMBL" id="MFC5299159.1"/>
    </source>
</evidence>
<accession>A0ABW0FLX8</accession>
<name>A0ABW0FLX8_9MICO</name>
<proteinExistence type="predicted"/>
<organism evidence="3 4">
    <name type="scientific">Brachybacterium tyrofermentans</name>
    <dbReference type="NCBI Taxonomy" id="47848"/>
    <lineage>
        <taxon>Bacteria</taxon>
        <taxon>Bacillati</taxon>
        <taxon>Actinomycetota</taxon>
        <taxon>Actinomycetes</taxon>
        <taxon>Micrococcales</taxon>
        <taxon>Dermabacteraceae</taxon>
        <taxon>Brachybacterium</taxon>
    </lineage>
</organism>
<evidence type="ECO:0000256" key="1">
    <source>
        <dbReference type="SAM" id="MobiDB-lite"/>
    </source>
</evidence>
<feature type="region of interest" description="Disordered" evidence="1">
    <location>
        <begin position="1"/>
        <end position="44"/>
    </location>
</feature>
<gene>
    <name evidence="3" type="ORF">ACFPK8_16715</name>
</gene>